<evidence type="ECO:0000256" key="3">
    <source>
        <dbReference type="ARBA" id="ARBA00022490"/>
    </source>
</evidence>
<keyword evidence="6 7" id="KW-0067">ATP-binding</keyword>
<reference evidence="11 12" key="1">
    <citation type="submission" date="2020-12" db="EMBL/GenBank/DDBJ databases">
        <title>Novel Thalassolituus-related marine hydrocarbonoclastic bacteria mediated algae-derived hydrocarbons mineralization in twilight zone of the northern South China Sea.</title>
        <authorList>
            <person name="Dong C."/>
        </authorList>
    </citation>
    <scope>NUCLEOTIDE SEQUENCE [LARGE SCALE GENOMIC DNA]</scope>
    <source>
        <strain evidence="11 12">IMCC1826</strain>
    </source>
</reference>
<name>A0ABS7ZPS5_9GAMM</name>
<protein>
    <recommendedName>
        <fullName evidence="7 8">UDP-N-acetylmuramoylalanine--D-glutamate ligase</fullName>
        <ecNumber evidence="7 8">6.3.2.9</ecNumber>
    </recommendedName>
    <alternativeName>
        <fullName evidence="7">D-glutamic acid-adding enzyme</fullName>
    </alternativeName>
    <alternativeName>
        <fullName evidence="7">UDP-N-acetylmuramoyl-L-alanyl-D-glutamate synthetase</fullName>
    </alternativeName>
</protein>
<keyword evidence="7 8" id="KW-0131">Cell cycle</keyword>
<keyword evidence="12" id="KW-1185">Reference proteome</keyword>
<evidence type="ECO:0000256" key="8">
    <source>
        <dbReference type="RuleBase" id="RU003664"/>
    </source>
</evidence>
<evidence type="ECO:0000259" key="10">
    <source>
        <dbReference type="Pfam" id="PF08245"/>
    </source>
</evidence>
<keyword evidence="4 7" id="KW-0436">Ligase</keyword>
<keyword evidence="5 7" id="KW-0547">Nucleotide-binding</keyword>
<organism evidence="11 12">
    <name type="scientific">Thalassolituus marinus</name>
    <dbReference type="NCBI Taxonomy" id="671053"/>
    <lineage>
        <taxon>Bacteria</taxon>
        <taxon>Pseudomonadati</taxon>
        <taxon>Pseudomonadota</taxon>
        <taxon>Gammaproteobacteria</taxon>
        <taxon>Oceanospirillales</taxon>
        <taxon>Oceanospirillaceae</taxon>
        <taxon>Thalassolituus</taxon>
    </lineage>
</organism>
<evidence type="ECO:0000256" key="5">
    <source>
        <dbReference type="ARBA" id="ARBA00022741"/>
    </source>
</evidence>
<feature type="domain" description="Mur ligase C-terminal" evidence="9">
    <location>
        <begin position="304"/>
        <end position="420"/>
    </location>
</feature>
<dbReference type="NCBIfam" id="TIGR01087">
    <property type="entry name" value="murD"/>
    <property type="match status" value="1"/>
</dbReference>
<dbReference type="EMBL" id="JAEDAH010000042">
    <property type="protein sequence ID" value="MCA6063624.1"/>
    <property type="molecule type" value="Genomic_DNA"/>
</dbReference>
<evidence type="ECO:0000256" key="2">
    <source>
        <dbReference type="ARBA" id="ARBA00004752"/>
    </source>
</evidence>
<dbReference type="Gene3D" id="3.40.1190.10">
    <property type="entry name" value="Mur-like, catalytic domain"/>
    <property type="match status" value="1"/>
</dbReference>
<accession>A0ABS7ZPS5</accession>
<dbReference type="HAMAP" id="MF_00639">
    <property type="entry name" value="MurD"/>
    <property type="match status" value="1"/>
</dbReference>
<evidence type="ECO:0000256" key="1">
    <source>
        <dbReference type="ARBA" id="ARBA00004496"/>
    </source>
</evidence>
<comment type="similarity">
    <text evidence="7">Belongs to the MurCDEF family.</text>
</comment>
<dbReference type="Gene3D" id="3.40.50.720">
    <property type="entry name" value="NAD(P)-binding Rossmann-like Domain"/>
    <property type="match status" value="1"/>
</dbReference>
<dbReference type="PANTHER" id="PTHR43692">
    <property type="entry name" value="UDP-N-ACETYLMURAMOYLALANINE--D-GLUTAMATE LIGASE"/>
    <property type="match status" value="1"/>
</dbReference>
<keyword evidence="3 7" id="KW-0963">Cytoplasm</keyword>
<dbReference type="PANTHER" id="PTHR43692:SF1">
    <property type="entry name" value="UDP-N-ACETYLMURAMOYLALANINE--D-GLUTAMATE LIGASE"/>
    <property type="match status" value="1"/>
</dbReference>
<evidence type="ECO:0000256" key="6">
    <source>
        <dbReference type="ARBA" id="ARBA00022840"/>
    </source>
</evidence>
<evidence type="ECO:0000256" key="4">
    <source>
        <dbReference type="ARBA" id="ARBA00022598"/>
    </source>
</evidence>
<keyword evidence="7 8" id="KW-0133">Cell shape</keyword>
<keyword evidence="7 8" id="KW-0132">Cell division</keyword>
<comment type="function">
    <text evidence="7 8">Cell wall formation. Catalyzes the addition of glutamate to the nucleotide precursor UDP-N-acetylmuramoyl-L-alanine (UMA).</text>
</comment>
<dbReference type="InterPro" id="IPR013221">
    <property type="entry name" value="Mur_ligase_cen"/>
</dbReference>
<dbReference type="Gene3D" id="3.90.190.20">
    <property type="entry name" value="Mur ligase, C-terminal domain"/>
    <property type="match status" value="1"/>
</dbReference>
<dbReference type="SUPFAM" id="SSF53244">
    <property type="entry name" value="MurD-like peptide ligases, peptide-binding domain"/>
    <property type="match status" value="1"/>
</dbReference>
<keyword evidence="7 8" id="KW-0573">Peptidoglycan synthesis</keyword>
<dbReference type="RefSeq" id="WP_225673801.1">
    <property type="nucleotide sequence ID" value="NZ_JAEDAH010000042.1"/>
</dbReference>
<dbReference type="InterPro" id="IPR036615">
    <property type="entry name" value="Mur_ligase_C_dom_sf"/>
</dbReference>
<dbReference type="InterPro" id="IPR005762">
    <property type="entry name" value="MurD"/>
</dbReference>
<evidence type="ECO:0000313" key="12">
    <source>
        <dbReference type="Proteomes" id="UP000714380"/>
    </source>
</evidence>
<comment type="pathway">
    <text evidence="2 7 8">Cell wall biogenesis; peptidoglycan biosynthesis.</text>
</comment>
<proteinExistence type="inferred from homology"/>
<evidence type="ECO:0000313" key="11">
    <source>
        <dbReference type="EMBL" id="MCA6063624.1"/>
    </source>
</evidence>
<evidence type="ECO:0000259" key="9">
    <source>
        <dbReference type="Pfam" id="PF02875"/>
    </source>
</evidence>
<dbReference type="GO" id="GO:0008764">
    <property type="term" value="F:UDP-N-acetylmuramoylalanine-D-glutamate ligase activity"/>
    <property type="evidence" value="ECO:0007669"/>
    <property type="project" value="UniProtKB-EC"/>
</dbReference>
<dbReference type="EC" id="6.3.2.9" evidence="7 8"/>
<dbReference type="InterPro" id="IPR004101">
    <property type="entry name" value="Mur_ligase_C"/>
</dbReference>
<dbReference type="SUPFAM" id="SSF51984">
    <property type="entry name" value="MurCD N-terminal domain"/>
    <property type="match status" value="1"/>
</dbReference>
<feature type="domain" description="Mur ligase central" evidence="10">
    <location>
        <begin position="114"/>
        <end position="281"/>
    </location>
</feature>
<dbReference type="Pfam" id="PF02875">
    <property type="entry name" value="Mur_ligase_C"/>
    <property type="match status" value="1"/>
</dbReference>
<sequence length="444" mass="47025">MSAKGSNNKCMVVGLGMTGLSTARYLARSGRAFDLCDTRETLPALAELQREFPEAQIITGALNGELLSQYDELIVSPGIALAEPAIQQAIAAGVAVAGDIQLFARQCQKPIIAITGSNGKSTVTTLVGELLQAAGMAVGVGGNIGVPALDLGEADIYVLELSSFQLETTTDLSAEVAVILNLSEDHMDRYTGMDDYLQAKQRIFQGARHAVLNRDDAATQPVGCEAEISFGVAVPAANEFGLIRKDGESWISFGEQAVIAASDLKIKGQHNLANVMASLALVQLVGVDIEKVLPALKDFAGLDHRCQWLGEHEQVSFYNDSKGTNVGSTLAAINGLGPEVNGKIWLLAGGEGKGQDFSPLAEPCGEYCAEVLTYGADAMIIANAVSGDVAVSQQDTMKEAFDRALSLAEEGDVILLSPACASFDQFKNYVERGEYFRSLVEEVL</sequence>
<comment type="subcellular location">
    <subcellularLocation>
        <location evidence="1 7 8">Cytoplasm</location>
    </subcellularLocation>
</comment>
<dbReference type="SUPFAM" id="SSF53623">
    <property type="entry name" value="MurD-like peptide ligases, catalytic domain"/>
    <property type="match status" value="1"/>
</dbReference>
<comment type="caution">
    <text evidence="11">The sequence shown here is derived from an EMBL/GenBank/DDBJ whole genome shotgun (WGS) entry which is preliminary data.</text>
</comment>
<feature type="binding site" evidence="7">
    <location>
        <begin position="116"/>
        <end position="122"/>
    </location>
    <ligand>
        <name>ATP</name>
        <dbReference type="ChEBI" id="CHEBI:30616"/>
    </ligand>
</feature>
<keyword evidence="7 8" id="KW-0961">Cell wall biogenesis/degradation</keyword>
<gene>
    <name evidence="7" type="primary">murD</name>
    <name evidence="11" type="ORF">I9W95_08385</name>
</gene>
<dbReference type="Pfam" id="PF21799">
    <property type="entry name" value="MurD-like_N"/>
    <property type="match status" value="1"/>
</dbReference>
<dbReference type="InterPro" id="IPR036565">
    <property type="entry name" value="Mur-like_cat_sf"/>
</dbReference>
<dbReference type="Proteomes" id="UP000714380">
    <property type="component" value="Unassembled WGS sequence"/>
</dbReference>
<dbReference type="Pfam" id="PF08245">
    <property type="entry name" value="Mur_ligase_M"/>
    <property type="match status" value="1"/>
</dbReference>
<comment type="catalytic activity">
    <reaction evidence="7 8">
        <text>UDP-N-acetyl-alpha-D-muramoyl-L-alanine + D-glutamate + ATP = UDP-N-acetyl-alpha-D-muramoyl-L-alanyl-D-glutamate + ADP + phosphate + H(+)</text>
        <dbReference type="Rhea" id="RHEA:16429"/>
        <dbReference type="ChEBI" id="CHEBI:15378"/>
        <dbReference type="ChEBI" id="CHEBI:29986"/>
        <dbReference type="ChEBI" id="CHEBI:30616"/>
        <dbReference type="ChEBI" id="CHEBI:43474"/>
        <dbReference type="ChEBI" id="CHEBI:83898"/>
        <dbReference type="ChEBI" id="CHEBI:83900"/>
        <dbReference type="ChEBI" id="CHEBI:456216"/>
        <dbReference type="EC" id="6.3.2.9"/>
    </reaction>
</comment>
<evidence type="ECO:0000256" key="7">
    <source>
        <dbReference type="HAMAP-Rule" id="MF_00639"/>
    </source>
</evidence>